<accession>A0A3G2KA45</accession>
<dbReference type="EMBL" id="MH834598">
    <property type="protein sequence ID" value="AYN55863.1"/>
    <property type="molecule type" value="Genomic_DNA"/>
</dbReference>
<dbReference type="RefSeq" id="YP_010655907.1">
    <property type="nucleotide sequence ID" value="NC_070832.1"/>
</dbReference>
<protein>
    <submittedName>
        <fullName evidence="1">Uncharacterized protein</fullName>
    </submittedName>
</protein>
<sequence length="85" mass="9372">MTRAAVTVFIETDHEGDSIDSAFLFRMALRKAVGDTLGIHPPRWDKPITITIHDAMETGIAAGNGYLWLEPTSKAFPRKDSEVEG</sequence>
<proteinExistence type="predicted"/>
<evidence type="ECO:0000313" key="1">
    <source>
        <dbReference type="EMBL" id="AYN55863.1"/>
    </source>
</evidence>
<gene>
    <name evidence="1" type="primary">88</name>
    <name evidence="1" type="ORF">PBI_AUXILIUM_88</name>
</gene>
<name>A0A3G2KA45_9CAUD</name>
<organism evidence="1 2">
    <name type="scientific">Arthrobacter phage Auxilium</name>
    <dbReference type="NCBI Taxonomy" id="2419948"/>
    <lineage>
        <taxon>Viruses</taxon>
        <taxon>Duplodnaviria</taxon>
        <taxon>Heunggongvirae</taxon>
        <taxon>Uroviricota</taxon>
        <taxon>Caudoviricetes</taxon>
        <taxon>Richievirus</taxon>
        <taxon>Richievirus auxilium</taxon>
    </lineage>
</organism>
<dbReference type="Proteomes" id="UP000266910">
    <property type="component" value="Genome"/>
</dbReference>
<dbReference type="GeneID" id="77931775"/>
<reference evidence="1 2" key="1">
    <citation type="submission" date="2018-09" db="EMBL/GenBank/DDBJ databases">
        <authorList>
            <person name="Rimple P.A."/>
            <person name="Stoner T.H."/>
            <person name="Garlena R.A."/>
            <person name="Russell D.A."/>
            <person name="Pope W.H."/>
            <person name="Jacobs-Sera D."/>
            <person name="Hatfull G.F."/>
        </authorList>
    </citation>
    <scope>NUCLEOTIDE SEQUENCE [LARGE SCALE GENOMIC DNA]</scope>
</reference>
<keyword evidence="2" id="KW-1185">Reference proteome</keyword>
<dbReference type="KEGG" id="vg:77931775"/>
<evidence type="ECO:0000313" key="2">
    <source>
        <dbReference type="Proteomes" id="UP000266910"/>
    </source>
</evidence>